<proteinExistence type="inferred from homology"/>
<dbReference type="EMBL" id="FOJO01000010">
    <property type="protein sequence ID" value="SFA52774.1"/>
    <property type="molecule type" value="Genomic_DNA"/>
</dbReference>
<evidence type="ECO:0000313" key="7">
    <source>
        <dbReference type="Proteomes" id="UP000182312"/>
    </source>
</evidence>
<dbReference type="eggNOG" id="COG1028">
    <property type="taxonomic scope" value="Bacteria"/>
</dbReference>
<dbReference type="RefSeq" id="WP_036742697.1">
    <property type="nucleotide sequence ID" value="NZ_FOJO01000010.1"/>
</dbReference>
<evidence type="ECO:0000256" key="1">
    <source>
        <dbReference type="ARBA" id="ARBA00006484"/>
    </source>
</evidence>
<dbReference type="OrthoDB" id="9789398at2"/>
<dbReference type="PANTHER" id="PTHR42760">
    <property type="entry name" value="SHORT-CHAIN DEHYDROGENASES/REDUCTASES FAMILY MEMBER"/>
    <property type="match status" value="1"/>
</dbReference>
<reference evidence="5 7" key="3">
    <citation type="submission" date="2016-10" db="EMBL/GenBank/DDBJ databases">
        <authorList>
            <person name="de Groot N.N."/>
        </authorList>
    </citation>
    <scope>NUCLEOTIDE SEQUENCE [LARGE SCALE GENOMIC DNA]</scope>
    <source>
        <strain evidence="5 7">CGMCC 1.6117</strain>
    </source>
</reference>
<dbReference type="Gene3D" id="3.40.50.720">
    <property type="entry name" value="NAD(P)-binding Rossmann-like Domain"/>
    <property type="match status" value="1"/>
</dbReference>
<dbReference type="CDD" id="cd05233">
    <property type="entry name" value="SDR_c"/>
    <property type="match status" value="1"/>
</dbReference>
<gene>
    <name evidence="4" type="ORF">IT41_14950</name>
    <name evidence="5" type="ORF">SAMN04487972_11023</name>
</gene>
<dbReference type="PANTHER" id="PTHR42760:SF133">
    <property type="entry name" value="3-OXOACYL-[ACYL-CARRIER-PROTEIN] REDUCTASE"/>
    <property type="match status" value="1"/>
</dbReference>
<dbReference type="NCBIfam" id="NF005559">
    <property type="entry name" value="PRK07231.1"/>
    <property type="match status" value="1"/>
</dbReference>
<dbReference type="InterPro" id="IPR036291">
    <property type="entry name" value="NAD(P)-bd_dom_sf"/>
</dbReference>
<dbReference type="Pfam" id="PF13561">
    <property type="entry name" value="adh_short_C2"/>
    <property type="match status" value="1"/>
</dbReference>
<dbReference type="SMART" id="SM00822">
    <property type="entry name" value="PKS_KR"/>
    <property type="match status" value="1"/>
</dbReference>
<dbReference type="InterPro" id="IPR002347">
    <property type="entry name" value="SDR_fam"/>
</dbReference>
<sequence>MTALAGKAAIVTGGGRGIGRAVTEALRAAGADLTICGRGARPEDLPAEILWVQGDVSRADDAARICAEARAEFGPVSILVNNAGIQIEKTVTETTDDDWDRLIGANCRGVFNMCRAFIPQVPETGGSIVNLGSVSGEVADPSMAIYNASKGFVHALTRSIAVDHGPRIRCNAVRPGWIMTDMAEAGFALAHDPERARADAIARHPAGRLGAPQDVAGAILWLVSDAAGFVTGQSFTIDGGLTSASPLQPRLF</sequence>
<keyword evidence="2" id="KW-0560">Oxidoreductase</keyword>
<dbReference type="PRINTS" id="PR00081">
    <property type="entry name" value="GDHRDH"/>
</dbReference>
<name>A0A099EXR9_9RHOB</name>
<evidence type="ECO:0000313" key="6">
    <source>
        <dbReference type="Proteomes" id="UP000029846"/>
    </source>
</evidence>
<keyword evidence="6" id="KW-1185">Reference proteome</keyword>
<accession>A0A099EXR9</accession>
<reference evidence="4 6" key="1">
    <citation type="submission" date="2014-09" db="EMBL/GenBank/DDBJ databases">
        <authorList>
            <person name="McGinnis J.M."/>
            <person name="Wolfgang W.J."/>
        </authorList>
    </citation>
    <scope>NUCLEOTIDE SEQUENCE [LARGE SCALE GENOMIC DNA]</scope>
    <source>
        <strain evidence="4 6">JCM 14014</strain>
    </source>
</reference>
<dbReference type="EMBL" id="JRKN01000024">
    <property type="protein sequence ID" value="KGJ03235.1"/>
    <property type="molecule type" value="Genomic_DNA"/>
</dbReference>
<dbReference type="GO" id="GO:0048038">
    <property type="term" value="F:quinone binding"/>
    <property type="evidence" value="ECO:0007669"/>
    <property type="project" value="TreeGrafter"/>
</dbReference>
<dbReference type="SUPFAM" id="SSF51735">
    <property type="entry name" value="NAD(P)-binding Rossmann-fold domains"/>
    <property type="match status" value="1"/>
</dbReference>
<reference evidence="4 6" key="2">
    <citation type="submission" date="2014-10" db="EMBL/GenBank/DDBJ databases">
        <title>Paracoccus sanguinis sp. nov., isolated from clinical specimens of New York State patients.</title>
        <authorList>
            <person name="Mingle L.A."/>
            <person name="Cole J.A."/>
            <person name="Lapierre P."/>
            <person name="Musser K.A."/>
        </authorList>
    </citation>
    <scope>NUCLEOTIDE SEQUENCE [LARGE SCALE GENOMIC DNA]</scope>
    <source>
        <strain evidence="4 6">JCM 14014</strain>
    </source>
</reference>
<organism evidence="4 6">
    <name type="scientific">Paracoccus halophilus</name>
    <dbReference type="NCBI Taxonomy" id="376733"/>
    <lineage>
        <taxon>Bacteria</taxon>
        <taxon>Pseudomonadati</taxon>
        <taxon>Pseudomonadota</taxon>
        <taxon>Alphaproteobacteria</taxon>
        <taxon>Rhodobacterales</taxon>
        <taxon>Paracoccaceae</taxon>
        <taxon>Paracoccus</taxon>
    </lineage>
</organism>
<dbReference type="InterPro" id="IPR020904">
    <property type="entry name" value="Sc_DH/Rdtase_CS"/>
</dbReference>
<comment type="similarity">
    <text evidence="1">Belongs to the short-chain dehydrogenases/reductases (SDR) family.</text>
</comment>
<dbReference type="FunFam" id="3.40.50.720:FF:000084">
    <property type="entry name" value="Short-chain dehydrogenase reductase"/>
    <property type="match status" value="1"/>
</dbReference>
<dbReference type="PROSITE" id="PS00061">
    <property type="entry name" value="ADH_SHORT"/>
    <property type="match status" value="1"/>
</dbReference>
<evidence type="ECO:0000259" key="3">
    <source>
        <dbReference type="SMART" id="SM00822"/>
    </source>
</evidence>
<dbReference type="GO" id="GO:0016616">
    <property type="term" value="F:oxidoreductase activity, acting on the CH-OH group of donors, NAD or NADP as acceptor"/>
    <property type="evidence" value="ECO:0007669"/>
    <property type="project" value="TreeGrafter"/>
</dbReference>
<dbReference type="GO" id="GO:0006633">
    <property type="term" value="P:fatty acid biosynthetic process"/>
    <property type="evidence" value="ECO:0007669"/>
    <property type="project" value="TreeGrafter"/>
</dbReference>
<dbReference type="AlphaFoldDB" id="A0A099EXR9"/>
<evidence type="ECO:0000313" key="5">
    <source>
        <dbReference type="EMBL" id="SFA52774.1"/>
    </source>
</evidence>
<dbReference type="Proteomes" id="UP000029846">
    <property type="component" value="Unassembled WGS sequence"/>
</dbReference>
<evidence type="ECO:0000313" key="4">
    <source>
        <dbReference type="EMBL" id="KGJ03235.1"/>
    </source>
</evidence>
<dbReference type="Proteomes" id="UP000182312">
    <property type="component" value="Unassembled WGS sequence"/>
</dbReference>
<feature type="domain" description="Ketoreductase" evidence="3">
    <location>
        <begin position="7"/>
        <end position="215"/>
    </location>
</feature>
<dbReference type="PRINTS" id="PR00080">
    <property type="entry name" value="SDRFAMILY"/>
</dbReference>
<protein>
    <submittedName>
        <fullName evidence="5">Meso-butanediol dehydrogenase / (S,S)-butanediol dehydrogenase / diacetyl reductase</fullName>
    </submittedName>
    <submittedName>
        <fullName evidence="4">Short-chain dehydrogenase</fullName>
    </submittedName>
</protein>
<dbReference type="STRING" id="376733.SAMN04487972_11023"/>
<dbReference type="InterPro" id="IPR057326">
    <property type="entry name" value="KR_dom"/>
</dbReference>
<evidence type="ECO:0000256" key="2">
    <source>
        <dbReference type="ARBA" id="ARBA00023002"/>
    </source>
</evidence>